<feature type="domain" description="GGDEF" evidence="2">
    <location>
        <begin position="148"/>
        <end position="278"/>
    </location>
</feature>
<protein>
    <recommendedName>
        <fullName evidence="2">GGDEF domain-containing protein</fullName>
    </recommendedName>
</protein>
<dbReference type="InterPro" id="IPR000160">
    <property type="entry name" value="GGDEF_dom"/>
</dbReference>
<evidence type="ECO:0000313" key="4">
    <source>
        <dbReference type="Proteomes" id="UP001501565"/>
    </source>
</evidence>
<dbReference type="Proteomes" id="UP001501565">
    <property type="component" value="Unassembled WGS sequence"/>
</dbReference>
<keyword evidence="1" id="KW-1133">Transmembrane helix</keyword>
<evidence type="ECO:0000313" key="3">
    <source>
        <dbReference type="EMBL" id="GAA3919347.1"/>
    </source>
</evidence>
<accession>A0ABP7MF44</accession>
<dbReference type="SUPFAM" id="SSF55073">
    <property type="entry name" value="Nucleotide cyclase"/>
    <property type="match status" value="1"/>
</dbReference>
<gene>
    <name evidence="3" type="ORF">GCM10022277_13440</name>
</gene>
<feature type="transmembrane region" description="Helical" evidence="1">
    <location>
        <begin position="12"/>
        <end position="31"/>
    </location>
</feature>
<dbReference type="CDD" id="cd01949">
    <property type="entry name" value="GGDEF"/>
    <property type="match status" value="1"/>
</dbReference>
<dbReference type="EMBL" id="BAABBN010000004">
    <property type="protein sequence ID" value="GAA3919347.1"/>
    <property type="molecule type" value="Genomic_DNA"/>
</dbReference>
<feature type="transmembrane region" description="Helical" evidence="1">
    <location>
        <begin position="37"/>
        <end position="54"/>
    </location>
</feature>
<sequence length="282" mass="31781">MKTIFSILDKRSTKFIWWLTLCFLLVLAVFSTLYGDVIFLELFYVFPIIIVSWYGSKRSGVILAIVSSLVLLFGNALQSGFVAIKILSYGIPCALSFSALAILITNFRNVHREESLAADTDNLTNIYNSRGFYIELANELVRSSRYQHIFSLAFIDIDNFKFINDSRGHSAGDQLLIEVAKSLKKSMRETDTVARLGGDEFSCLLPETGQEEAKAAFSKASTLLARRMDHGKWPVTFSVGMVTFETMPADIKEAMKVADELMYSVKNFAKNDVSYKIWHGRI</sequence>
<dbReference type="InterPro" id="IPR052163">
    <property type="entry name" value="DGC-Regulatory_Protein"/>
</dbReference>
<dbReference type="Gene3D" id="3.30.70.270">
    <property type="match status" value="1"/>
</dbReference>
<dbReference type="NCBIfam" id="TIGR00254">
    <property type="entry name" value="GGDEF"/>
    <property type="match status" value="1"/>
</dbReference>
<dbReference type="SMART" id="SM00267">
    <property type="entry name" value="GGDEF"/>
    <property type="match status" value="1"/>
</dbReference>
<dbReference type="Pfam" id="PF00990">
    <property type="entry name" value="GGDEF"/>
    <property type="match status" value="1"/>
</dbReference>
<dbReference type="PANTHER" id="PTHR46663">
    <property type="entry name" value="DIGUANYLATE CYCLASE DGCT-RELATED"/>
    <property type="match status" value="1"/>
</dbReference>
<name>A0ABP7MF44_9GAMM</name>
<organism evidence="3 4">
    <name type="scientific">Litoribacillus peritrichatus</name>
    <dbReference type="NCBI Taxonomy" id="718191"/>
    <lineage>
        <taxon>Bacteria</taxon>
        <taxon>Pseudomonadati</taxon>
        <taxon>Pseudomonadota</taxon>
        <taxon>Gammaproteobacteria</taxon>
        <taxon>Oceanospirillales</taxon>
        <taxon>Oceanospirillaceae</taxon>
        <taxon>Litoribacillus</taxon>
    </lineage>
</organism>
<evidence type="ECO:0000256" key="1">
    <source>
        <dbReference type="SAM" id="Phobius"/>
    </source>
</evidence>
<feature type="transmembrane region" description="Helical" evidence="1">
    <location>
        <begin position="86"/>
        <end position="107"/>
    </location>
</feature>
<keyword evidence="1" id="KW-0472">Membrane</keyword>
<evidence type="ECO:0000259" key="2">
    <source>
        <dbReference type="PROSITE" id="PS50887"/>
    </source>
</evidence>
<keyword evidence="4" id="KW-1185">Reference proteome</keyword>
<dbReference type="RefSeq" id="WP_344796767.1">
    <property type="nucleotide sequence ID" value="NZ_BAABBN010000004.1"/>
</dbReference>
<feature type="transmembrane region" description="Helical" evidence="1">
    <location>
        <begin position="61"/>
        <end position="80"/>
    </location>
</feature>
<keyword evidence="1" id="KW-0812">Transmembrane</keyword>
<comment type="caution">
    <text evidence="3">The sequence shown here is derived from an EMBL/GenBank/DDBJ whole genome shotgun (WGS) entry which is preliminary data.</text>
</comment>
<reference evidence="4" key="1">
    <citation type="journal article" date="2019" name="Int. J. Syst. Evol. Microbiol.">
        <title>The Global Catalogue of Microorganisms (GCM) 10K type strain sequencing project: providing services to taxonomists for standard genome sequencing and annotation.</title>
        <authorList>
            <consortium name="The Broad Institute Genomics Platform"/>
            <consortium name="The Broad Institute Genome Sequencing Center for Infectious Disease"/>
            <person name="Wu L."/>
            <person name="Ma J."/>
        </authorList>
    </citation>
    <scope>NUCLEOTIDE SEQUENCE [LARGE SCALE GENOMIC DNA]</scope>
    <source>
        <strain evidence="4">JCM 17551</strain>
    </source>
</reference>
<dbReference type="PROSITE" id="PS50887">
    <property type="entry name" value="GGDEF"/>
    <property type="match status" value="1"/>
</dbReference>
<proteinExistence type="predicted"/>
<dbReference type="InterPro" id="IPR029787">
    <property type="entry name" value="Nucleotide_cyclase"/>
</dbReference>
<dbReference type="InterPro" id="IPR043128">
    <property type="entry name" value="Rev_trsase/Diguanyl_cyclase"/>
</dbReference>
<dbReference type="PANTHER" id="PTHR46663:SF2">
    <property type="entry name" value="GGDEF DOMAIN-CONTAINING PROTEIN"/>
    <property type="match status" value="1"/>
</dbReference>